<dbReference type="OrthoDB" id="455056at2"/>
<evidence type="ECO:0000313" key="2">
    <source>
        <dbReference type="EMBL" id="ERT09139.1"/>
    </source>
</evidence>
<evidence type="ECO:0000313" key="3">
    <source>
        <dbReference type="Proteomes" id="UP000017127"/>
    </source>
</evidence>
<dbReference type="Proteomes" id="UP000017127">
    <property type="component" value="Unassembled WGS sequence"/>
</dbReference>
<accession>U7QMD3</accession>
<dbReference type="RefSeq" id="WP_023064684.1">
    <property type="nucleotide sequence ID" value="NZ_AUZM01000005.1"/>
</dbReference>
<name>U7QMD3_9CYAN</name>
<organism evidence="2 3">
    <name type="scientific">Lyngbya aestuarii BL J</name>
    <dbReference type="NCBI Taxonomy" id="1348334"/>
    <lineage>
        <taxon>Bacteria</taxon>
        <taxon>Bacillati</taxon>
        <taxon>Cyanobacteriota</taxon>
        <taxon>Cyanophyceae</taxon>
        <taxon>Oscillatoriophycideae</taxon>
        <taxon>Oscillatoriales</taxon>
        <taxon>Microcoleaceae</taxon>
        <taxon>Lyngbya</taxon>
    </lineage>
</organism>
<feature type="transmembrane region" description="Helical" evidence="1">
    <location>
        <begin position="167"/>
        <end position="185"/>
    </location>
</feature>
<keyword evidence="1" id="KW-1133">Transmembrane helix</keyword>
<feature type="transmembrane region" description="Helical" evidence="1">
    <location>
        <begin position="26"/>
        <end position="51"/>
    </location>
</feature>
<feature type="transmembrane region" description="Helical" evidence="1">
    <location>
        <begin position="122"/>
        <end position="147"/>
    </location>
</feature>
<keyword evidence="3" id="KW-1185">Reference proteome</keyword>
<gene>
    <name evidence="2" type="ORF">M595_0925</name>
</gene>
<keyword evidence="1" id="KW-0812">Transmembrane</keyword>
<proteinExistence type="predicted"/>
<sequence>MSIIHSSQTQNYLWENRWIAVAKSRFWQILFLAIGTGSTIIYPHAPLVAFGTIAGTTLNRKRAILLGLIVWLVNQLYGFLIRDYPRSPDAFAWGLIMGVGVVLVTGFATIRPRFSRQQGFGHILWIILAAIFGFVLYESLILLAFPVLTDGHSMGWNILQKLFVKNMIWTAGLGICYGLVLRLTTQFSAQQSS</sequence>
<reference evidence="2 3" key="1">
    <citation type="journal article" date="2013" name="Front. Microbiol.">
        <title>Comparative genomic analyses of the cyanobacterium, Lyngbya aestuarii BL J, a powerful hydrogen producer.</title>
        <authorList>
            <person name="Kothari A."/>
            <person name="Vaughn M."/>
            <person name="Garcia-Pichel F."/>
        </authorList>
    </citation>
    <scope>NUCLEOTIDE SEQUENCE [LARGE SCALE GENOMIC DNA]</scope>
    <source>
        <strain evidence="2 3">BL J</strain>
    </source>
</reference>
<dbReference type="AlphaFoldDB" id="U7QMD3"/>
<feature type="transmembrane region" description="Helical" evidence="1">
    <location>
        <begin position="63"/>
        <end position="84"/>
    </location>
</feature>
<comment type="caution">
    <text evidence="2">The sequence shown here is derived from an EMBL/GenBank/DDBJ whole genome shotgun (WGS) entry which is preliminary data.</text>
</comment>
<dbReference type="EMBL" id="AUZM01000005">
    <property type="protein sequence ID" value="ERT09139.1"/>
    <property type="molecule type" value="Genomic_DNA"/>
</dbReference>
<protein>
    <submittedName>
        <fullName evidence="2">Putative membrane protein</fullName>
    </submittedName>
</protein>
<evidence type="ECO:0000256" key="1">
    <source>
        <dbReference type="SAM" id="Phobius"/>
    </source>
</evidence>
<keyword evidence="1" id="KW-0472">Membrane</keyword>
<feature type="transmembrane region" description="Helical" evidence="1">
    <location>
        <begin position="90"/>
        <end position="110"/>
    </location>
</feature>